<dbReference type="GeneID" id="14914347"/>
<dbReference type="KEGG" id="acan:ACA1_076640"/>
<dbReference type="EMBL" id="KB008074">
    <property type="protein sequence ID" value="ELR13811.1"/>
    <property type="molecule type" value="Genomic_DNA"/>
</dbReference>
<gene>
    <name evidence="2" type="ORF">ACA1_076640</name>
</gene>
<dbReference type="AlphaFoldDB" id="L8GNJ6"/>
<protein>
    <submittedName>
        <fullName evidence="2">Uncharacterized protein</fullName>
    </submittedName>
</protein>
<dbReference type="Proteomes" id="UP000011083">
    <property type="component" value="Unassembled WGS sequence"/>
</dbReference>
<keyword evidence="1" id="KW-0472">Membrane</keyword>
<evidence type="ECO:0000313" key="2">
    <source>
        <dbReference type="EMBL" id="ELR13811.1"/>
    </source>
</evidence>
<keyword evidence="1" id="KW-1133">Transmembrane helix</keyword>
<feature type="transmembrane region" description="Helical" evidence="1">
    <location>
        <begin position="20"/>
        <end position="39"/>
    </location>
</feature>
<accession>L8GNJ6</accession>
<sequence>MAMWSIAIKLLSHSAHTNVAWMLALLMLMAILVVVLAKIQTTMSSQNQHIYKAVNTCGAPFGKETYGTMGALLESIPIMSHTPYAPTPNAGKLVSPYAPLLAPTPSPPKKSHDLEKWLLVIGVLLTLGAVGFIIYRQW</sequence>
<name>L8GNJ6_ACACF</name>
<proteinExistence type="predicted"/>
<evidence type="ECO:0000313" key="3">
    <source>
        <dbReference type="Proteomes" id="UP000011083"/>
    </source>
</evidence>
<keyword evidence="1" id="KW-0812">Transmembrane</keyword>
<feature type="transmembrane region" description="Helical" evidence="1">
    <location>
        <begin position="117"/>
        <end position="135"/>
    </location>
</feature>
<organism evidence="2 3">
    <name type="scientific">Acanthamoeba castellanii (strain ATCC 30010 / Neff)</name>
    <dbReference type="NCBI Taxonomy" id="1257118"/>
    <lineage>
        <taxon>Eukaryota</taxon>
        <taxon>Amoebozoa</taxon>
        <taxon>Discosea</taxon>
        <taxon>Longamoebia</taxon>
        <taxon>Centramoebida</taxon>
        <taxon>Acanthamoebidae</taxon>
        <taxon>Acanthamoeba</taxon>
    </lineage>
</organism>
<evidence type="ECO:0000256" key="1">
    <source>
        <dbReference type="SAM" id="Phobius"/>
    </source>
</evidence>
<dbReference type="RefSeq" id="XP_004335824.1">
    <property type="nucleotide sequence ID" value="XM_004335776.1"/>
</dbReference>
<reference evidence="2 3" key="1">
    <citation type="journal article" date="2013" name="Genome Biol.">
        <title>Genome of Acanthamoeba castellanii highlights extensive lateral gene transfer and early evolution of tyrosine kinase signaling.</title>
        <authorList>
            <person name="Clarke M."/>
            <person name="Lohan A.J."/>
            <person name="Liu B."/>
            <person name="Lagkouvardos I."/>
            <person name="Roy S."/>
            <person name="Zafar N."/>
            <person name="Bertelli C."/>
            <person name="Schilde C."/>
            <person name="Kianianmomeni A."/>
            <person name="Burglin T.R."/>
            <person name="Frech C."/>
            <person name="Turcotte B."/>
            <person name="Kopec K.O."/>
            <person name="Synnott J.M."/>
            <person name="Choo C."/>
            <person name="Paponov I."/>
            <person name="Finkler A."/>
            <person name="Soon Heng Tan C."/>
            <person name="Hutchins A.P."/>
            <person name="Weinmeier T."/>
            <person name="Rattei T."/>
            <person name="Chu J.S."/>
            <person name="Gimenez G."/>
            <person name="Irimia M."/>
            <person name="Rigden D.J."/>
            <person name="Fitzpatrick D.A."/>
            <person name="Lorenzo-Morales J."/>
            <person name="Bateman A."/>
            <person name="Chiu C.H."/>
            <person name="Tang P."/>
            <person name="Hegemann P."/>
            <person name="Fromm H."/>
            <person name="Raoult D."/>
            <person name="Greub G."/>
            <person name="Miranda-Saavedra D."/>
            <person name="Chen N."/>
            <person name="Nash P."/>
            <person name="Ginger M.L."/>
            <person name="Horn M."/>
            <person name="Schaap P."/>
            <person name="Caler L."/>
            <person name="Loftus B."/>
        </authorList>
    </citation>
    <scope>NUCLEOTIDE SEQUENCE [LARGE SCALE GENOMIC DNA]</scope>
    <source>
        <strain evidence="2 3">Neff</strain>
    </source>
</reference>
<keyword evidence="3" id="KW-1185">Reference proteome</keyword>
<dbReference type="VEuPathDB" id="AmoebaDB:ACA1_076640"/>